<dbReference type="SUPFAM" id="SSF56672">
    <property type="entry name" value="DNA/RNA polymerases"/>
    <property type="match status" value="1"/>
</dbReference>
<protein>
    <submittedName>
        <fullName evidence="1">Uncharacterized protein</fullName>
    </submittedName>
</protein>
<reference evidence="1 2" key="1">
    <citation type="submission" date="2020-11" db="EMBL/GenBank/DDBJ databases">
        <title>Complete genome sequence for Salinimonas sp. strain G2-b.</title>
        <authorList>
            <person name="Park S.-J."/>
        </authorList>
    </citation>
    <scope>NUCLEOTIDE SEQUENCE [LARGE SCALE GENOMIC DNA]</scope>
    <source>
        <strain evidence="1 2">G2-b</strain>
    </source>
</reference>
<evidence type="ECO:0000313" key="2">
    <source>
        <dbReference type="Proteomes" id="UP000595095"/>
    </source>
</evidence>
<proteinExistence type="predicted"/>
<organism evidence="1 2">
    <name type="scientific">Salinimonas marina</name>
    <dbReference type="NCBI Taxonomy" id="2785918"/>
    <lineage>
        <taxon>Bacteria</taxon>
        <taxon>Pseudomonadati</taxon>
        <taxon>Pseudomonadota</taxon>
        <taxon>Gammaproteobacteria</taxon>
        <taxon>Alteromonadales</taxon>
        <taxon>Alteromonadaceae</taxon>
        <taxon>Alteromonas/Salinimonas group</taxon>
        <taxon>Salinimonas</taxon>
    </lineage>
</organism>
<sequence length="297" mass="34416">MIDLDSYQRYVEKTFSKRNIKARILHDLTNDQSMIDLMERCADSLREWLRGDYYATKNQRLEELSKRDMLEVLQDILCVTATLTRDTEISSVVGQIVGSLKMDNKIHGITTAAELMGLITEFDFFDLYKEDEYGILMVRNNIELDEQTHTFIHETKFLPPMVVPPNTVEHNYDNALLTEKSAMILGKGTYHDGDICLDTINTFNRIPLCLNKRVLTSLSEVPKDPDMDVDVAKQWHTFVTASYRVYRDLIQTGNRFHLTHKVDMRGRTYAQGYHVSTQGNQFRKAICEFADKEVIEL</sequence>
<dbReference type="EMBL" id="CP064795">
    <property type="protein sequence ID" value="QPG06953.1"/>
    <property type="molecule type" value="Genomic_DNA"/>
</dbReference>
<name>A0A7S9DZT9_9ALTE</name>
<keyword evidence="2" id="KW-1185">Reference proteome</keyword>
<dbReference type="KEGG" id="smaa:IT774_07570"/>
<dbReference type="AlphaFoldDB" id="A0A7S9DZT9"/>
<dbReference type="Proteomes" id="UP000595095">
    <property type="component" value="Chromosome"/>
</dbReference>
<gene>
    <name evidence="1" type="ORF">IT774_07570</name>
</gene>
<dbReference type="RefSeq" id="WP_195812025.1">
    <property type="nucleotide sequence ID" value="NZ_CP064795.1"/>
</dbReference>
<dbReference type="InterPro" id="IPR043502">
    <property type="entry name" value="DNA/RNA_pol_sf"/>
</dbReference>
<accession>A0A7S9DZT9</accession>
<evidence type="ECO:0000313" key="1">
    <source>
        <dbReference type="EMBL" id="QPG06953.1"/>
    </source>
</evidence>